<dbReference type="Proteomes" id="UP000887578">
    <property type="component" value="Unplaced"/>
</dbReference>
<evidence type="ECO:0000256" key="4">
    <source>
        <dbReference type="ARBA" id="ARBA00022490"/>
    </source>
</evidence>
<dbReference type="InterPro" id="IPR016561">
    <property type="entry name" value="DYNLRB1/2"/>
</dbReference>
<evidence type="ECO:0000256" key="7">
    <source>
        <dbReference type="ARBA" id="ARBA00023175"/>
    </source>
</evidence>
<dbReference type="GO" id="GO:0005874">
    <property type="term" value="C:microtubule"/>
    <property type="evidence" value="ECO:0007669"/>
    <property type="project" value="UniProtKB-UniRule"/>
</dbReference>
<keyword evidence="6 10" id="KW-0243">Dynein</keyword>
<dbReference type="SMART" id="SM00960">
    <property type="entry name" value="Robl_LC7"/>
    <property type="match status" value="1"/>
</dbReference>
<evidence type="ECO:0000256" key="5">
    <source>
        <dbReference type="ARBA" id="ARBA00022701"/>
    </source>
</evidence>
<evidence type="ECO:0000259" key="11">
    <source>
        <dbReference type="SMART" id="SM00960"/>
    </source>
</evidence>
<keyword evidence="7 10" id="KW-0505">Motor protein</keyword>
<dbReference type="FunFam" id="3.30.450.30:FF:000009">
    <property type="entry name" value="Dynein light chain roadblock"/>
    <property type="match status" value="1"/>
</dbReference>
<organism evidence="12 13">
    <name type="scientific">Panagrolaimus davidi</name>
    <dbReference type="NCBI Taxonomy" id="227884"/>
    <lineage>
        <taxon>Eukaryota</taxon>
        <taxon>Metazoa</taxon>
        <taxon>Ecdysozoa</taxon>
        <taxon>Nematoda</taxon>
        <taxon>Chromadorea</taxon>
        <taxon>Rhabditida</taxon>
        <taxon>Tylenchina</taxon>
        <taxon>Panagrolaimomorpha</taxon>
        <taxon>Panagrolaimoidea</taxon>
        <taxon>Panagrolaimidae</taxon>
        <taxon>Panagrolaimus</taxon>
    </lineage>
</organism>
<keyword evidence="3 10" id="KW-0813">Transport</keyword>
<dbReference type="Pfam" id="PF03259">
    <property type="entry name" value="Robl_LC7"/>
    <property type="match status" value="1"/>
</dbReference>
<dbReference type="PANTHER" id="PTHR10779">
    <property type="entry name" value="DYNEIN LIGHT CHAIN ROADBLOCK"/>
    <property type="match status" value="1"/>
</dbReference>
<comment type="function">
    <text evidence="9">Acts as one of several non-catalytic accessory components of the cytoplasmic dynein 1 complex that are thought to be involved in linking dynein to cargos and to adapter proteins that regulate dynein function. Cytoplasmic dynein 1 acts as a motor for the intracellular retrograde motility of vesicles and organelles along microtubules.</text>
</comment>
<dbReference type="WBParaSite" id="PDA_v2.g15203.t1">
    <property type="protein sequence ID" value="PDA_v2.g15203.t1"/>
    <property type="gene ID" value="PDA_v2.g15203"/>
</dbReference>
<keyword evidence="12" id="KW-1185">Reference proteome</keyword>
<comment type="similarity">
    <text evidence="2 10">Belongs to the GAMAD family.</text>
</comment>
<dbReference type="SUPFAM" id="SSF103196">
    <property type="entry name" value="Roadblock/LC7 domain"/>
    <property type="match status" value="1"/>
</dbReference>
<feature type="domain" description="Roadblock/LAMTOR2" evidence="11">
    <location>
        <begin position="3"/>
        <end position="91"/>
    </location>
</feature>
<evidence type="ECO:0000256" key="6">
    <source>
        <dbReference type="ARBA" id="ARBA00023017"/>
    </source>
</evidence>
<evidence type="ECO:0000256" key="8">
    <source>
        <dbReference type="ARBA" id="ARBA00023212"/>
    </source>
</evidence>
<reference evidence="13" key="1">
    <citation type="submission" date="2022-11" db="UniProtKB">
        <authorList>
            <consortium name="WormBaseParasite"/>
        </authorList>
    </citation>
    <scope>IDENTIFICATION</scope>
</reference>
<evidence type="ECO:0000256" key="3">
    <source>
        <dbReference type="ARBA" id="ARBA00022448"/>
    </source>
</evidence>
<dbReference type="GO" id="GO:0005868">
    <property type="term" value="C:cytoplasmic dynein complex"/>
    <property type="evidence" value="ECO:0007669"/>
    <property type="project" value="UniProtKB-UniRule"/>
</dbReference>
<keyword evidence="8 10" id="KW-0206">Cytoskeleton</keyword>
<evidence type="ECO:0000256" key="1">
    <source>
        <dbReference type="ARBA" id="ARBA00004245"/>
    </source>
</evidence>
<sequence length="95" mass="10804">MEVDETLKRIQAQKGVTGVIIMDNLGRSIRSTLDDEATTIHTTLFRQLCDKSKSVIKELDTENDLSFLRLKTKKNEIMVAPDKDYLVAVIYEKSS</sequence>
<evidence type="ECO:0000256" key="2">
    <source>
        <dbReference type="ARBA" id="ARBA00007191"/>
    </source>
</evidence>
<dbReference type="AlphaFoldDB" id="A0A914PAU4"/>
<dbReference type="PIRSF" id="PIRSF009998">
    <property type="entry name" value="DLC7"/>
    <property type="match status" value="1"/>
</dbReference>
<dbReference type="GO" id="GO:0007018">
    <property type="term" value="P:microtubule-based movement"/>
    <property type="evidence" value="ECO:0007669"/>
    <property type="project" value="UniProtKB-UniRule"/>
</dbReference>
<keyword evidence="5 10" id="KW-0493">Microtubule</keyword>
<protein>
    <recommendedName>
        <fullName evidence="10">Dynein light chain roadblock</fullName>
    </recommendedName>
</protein>
<name>A0A914PAU4_9BILA</name>
<dbReference type="GO" id="GO:0045505">
    <property type="term" value="F:dynein intermediate chain binding"/>
    <property type="evidence" value="ECO:0007669"/>
    <property type="project" value="UniProtKB-UniRule"/>
</dbReference>
<evidence type="ECO:0000313" key="13">
    <source>
        <dbReference type="WBParaSite" id="PDA_v2.g15203.t1"/>
    </source>
</evidence>
<proteinExistence type="inferred from homology"/>
<keyword evidence="4 10" id="KW-0963">Cytoplasm</keyword>
<evidence type="ECO:0000313" key="12">
    <source>
        <dbReference type="Proteomes" id="UP000887578"/>
    </source>
</evidence>
<dbReference type="Gene3D" id="3.30.450.30">
    <property type="entry name" value="Dynein light chain 2a, cytoplasmic"/>
    <property type="match status" value="1"/>
</dbReference>
<dbReference type="GO" id="GO:0005737">
    <property type="term" value="C:cytoplasm"/>
    <property type="evidence" value="ECO:0007669"/>
    <property type="project" value="UniProtKB-UniRule"/>
</dbReference>
<accession>A0A914PAU4</accession>
<comment type="subcellular location">
    <subcellularLocation>
        <location evidence="1 10">Cytoplasm</location>
        <location evidence="1 10">Cytoskeleton</location>
    </subcellularLocation>
</comment>
<evidence type="ECO:0000256" key="10">
    <source>
        <dbReference type="PIRNR" id="PIRNR009998"/>
    </source>
</evidence>
<dbReference type="InterPro" id="IPR004942">
    <property type="entry name" value="Roadblock/LAMTOR2_dom"/>
</dbReference>
<evidence type="ECO:0000256" key="9">
    <source>
        <dbReference type="ARBA" id="ARBA00025362"/>
    </source>
</evidence>